<dbReference type="Proteomes" id="UP000546642">
    <property type="component" value="Unassembled WGS sequence"/>
</dbReference>
<name>A0A7X0D5B2_9ACTN</name>
<evidence type="ECO:0000256" key="1">
    <source>
        <dbReference type="SAM" id="SignalP"/>
    </source>
</evidence>
<comment type="caution">
    <text evidence="2">The sequence shown here is derived from an EMBL/GenBank/DDBJ whole genome shotgun (WGS) entry which is preliminary data.</text>
</comment>
<evidence type="ECO:0000313" key="2">
    <source>
        <dbReference type="EMBL" id="MBB6171546.1"/>
    </source>
</evidence>
<gene>
    <name evidence="2" type="ORF">HNR23_001606</name>
</gene>
<dbReference type="EMBL" id="JACHDS010000001">
    <property type="protein sequence ID" value="MBB6171546.1"/>
    <property type="molecule type" value="Genomic_DNA"/>
</dbReference>
<organism evidence="2 3">
    <name type="scientific">Nocardiopsis mwathae</name>
    <dbReference type="NCBI Taxonomy" id="1472723"/>
    <lineage>
        <taxon>Bacteria</taxon>
        <taxon>Bacillati</taxon>
        <taxon>Actinomycetota</taxon>
        <taxon>Actinomycetes</taxon>
        <taxon>Streptosporangiales</taxon>
        <taxon>Nocardiopsidaceae</taxon>
        <taxon>Nocardiopsis</taxon>
    </lineage>
</organism>
<reference evidence="2 3" key="1">
    <citation type="submission" date="2020-08" db="EMBL/GenBank/DDBJ databases">
        <title>Sequencing the genomes of 1000 actinobacteria strains.</title>
        <authorList>
            <person name="Klenk H.-P."/>
        </authorList>
    </citation>
    <scope>NUCLEOTIDE SEQUENCE [LARGE SCALE GENOMIC DNA]</scope>
    <source>
        <strain evidence="2 3">DSM 46659</strain>
    </source>
</reference>
<sequence length="101" mass="10763">MKRYVAVLAIAGLVLGGVASPAHVARGTFSYTVGFREPHLVDPPNNVCHTLAEAVPARRLTNSTDARALVFNEPDCHTFVSDLEPGETASPVMTGRSVTFL</sequence>
<dbReference type="RefSeq" id="WP_184074800.1">
    <property type="nucleotide sequence ID" value="NZ_JACHDS010000001.1"/>
</dbReference>
<protein>
    <submittedName>
        <fullName evidence="2">Uncharacterized protein</fullName>
    </submittedName>
</protein>
<feature type="chain" id="PRO_5030964394" evidence="1">
    <location>
        <begin position="25"/>
        <end position="101"/>
    </location>
</feature>
<accession>A0A7X0D5B2</accession>
<evidence type="ECO:0000313" key="3">
    <source>
        <dbReference type="Proteomes" id="UP000546642"/>
    </source>
</evidence>
<proteinExistence type="predicted"/>
<feature type="signal peptide" evidence="1">
    <location>
        <begin position="1"/>
        <end position="24"/>
    </location>
</feature>
<keyword evidence="3" id="KW-1185">Reference proteome</keyword>
<dbReference type="AlphaFoldDB" id="A0A7X0D5B2"/>
<keyword evidence="1" id="KW-0732">Signal</keyword>